<sequence>MKRFSFVAAIAVGTLVCNVSTRADVQKSLDLIRDFASSLCGSVETKGKAEAWDTSAEAKASLNGVVKKLADLGATAATKYTHSSYEGLLQTDIGKIIEKQGDCRLEVFRELKDKLLPGAPIQSTTTEMSASNARNGSSEETHSASRLVLGGFGRSIDALQSQGIDFKIRKEQSTNGKFVTYTQSIYGRQFEVTQNLDSAGNTGLALAKSTLVQSTKRKDLIGETMSTAGDSDNAIYNLCSQDSLDRYLKLFTKDYGLPNDVKEWARTEHESDDSSSRKAYEGGASWRFTDNSRLVLRIRELSTFKDDGNYERWGHSCSVQICAVPIGQAACFTVPGLAL</sequence>
<proteinExistence type="predicted"/>
<protein>
    <submittedName>
        <fullName evidence="2">Uncharacterized protein</fullName>
    </submittedName>
</protein>
<evidence type="ECO:0000313" key="2">
    <source>
        <dbReference type="EMBL" id="SAK48507.1"/>
    </source>
</evidence>
<dbReference type="EMBL" id="FCOA02000003">
    <property type="protein sequence ID" value="SAK48507.1"/>
    <property type="molecule type" value="Genomic_DNA"/>
</dbReference>
<evidence type="ECO:0000313" key="3">
    <source>
        <dbReference type="Proteomes" id="UP000054851"/>
    </source>
</evidence>
<comment type="caution">
    <text evidence="2">The sequence shown here is derived from an EMBL/GenBank/DDBJ whole genome shotgun (WGS) entry which is preliminary data.</text>
</comment>
<evidence type="ECO:0000256" key="1">
    <source>
        <dbReference type="SAM" id="MobiDB-lite"/>
    </source>
</evidence>
<feature type="compositionally biased region" description="Polar residues" evidence="1">
    <location>
        <begin position="121"/>
        <end position="136"/>
    </location>
</feature>
<organism evidence="2 3">
    <name type="scientific">Caballeronia hypogeia</name>
    <dbReference type="NCBI Taxonomy" id="1777140"/>
    <lineage>
        <taxon>Bacteria</taxon>
        <taxon>Pseudomonadati</taxon>
        <taxon>Pseudomonadota</taxon>
        <taxon>Betaproteobacteria</taxon>
        <taxon>Burkholderiales</taxon>
        <taxon>Burkholderiaceae</taxon>
        <taxon>Caballeronia</taxon>
    </lineage>
</organism>
<keyword evidence="3" id="KW-1185">Reference proteome</keyword>
<name>A0A157ZUA7_9BURK</name>
<feature type="region of interest" description="Disordered" evidence="1">
    <location>
        <begin position="119"/>
        <end position="142"/>
    </location>
</feature>
<reference evidence="2" key="1">
    <citation type="submission" date="2016-01" db="EMBL/GenBank/DDBJ databases">
        <authorList>
            <person name="Peeters C."/>
        </authorList>
    </citation>
    <scope>NUCLEOTIDE SEQUENCE</scope>
    <source>
        <strain evidence="2">LMG 29322</strain>
    </source>
</reference>
<dbReference type="RefSeq" id="WP_157695704.1">
    <property type="nucleotide sequence ID" value="NZ_FCOA02000003.1"/>
</dbReference>
<dbReference type="OrthoDB" id="122332at2"/>
<dbReference type="Proteomes" id="UP000054851">
    <property type="component" value="Unassembled WGS sequence"/>
</dbReference>
<dbReference type="AlphaFoldDB" id="A0A157ZUA7"/>
<accession>A0A157ZUA7</accession>
<gene>
    <name evidence="2" type="ORF">AWB79_01297</name>
</gene>